<dbReference type="InterPro" id="IPR002577">
    <property type="entry name" value="HTH_HxlR"/>
</dbReference>
<dbReference type="PROSITE" id="PS51118">
    <property type="entry name" value="HTH_HXLR"/>
    <property type="match status" value="1"/>
</dbReference>
<feature type="domain" description="HTH hxlR-type" evidence="4">
    <location>
        <begin position="9"/>
        <end position="108"/>
    </location>
</feature>
<dbReference type="SUPFAM" id="SSF46785">
    <property type="entry name" value="Winged helix' DNA-binding domain"/>
    <property type="match status" value="1"/>
</dbReference>
<accession>A0A098S125</accession>
<organism evidence="5 6">
    <name type="scientific">Phaeodactylibacter xiamenensis</name>
    <dbReference type="NCBI Taxonomy" id="1524460"/>
    <lineage>
        <taxon>Bacteria</taxon>
        <taxon>Pseudomonadati</taxon>
        <taxon>Bacteroidota</taxon>
        <taxon>Saprospiria</taxon>
        <taxon>Saprospirales</taxon>
        <taxon>Haliscomenobacteraceae</taxon>
        <taxon>Phaeodactylibacter</taxon>
    </lineage>
</organism>
<dbReference type="AlphaFoldDB" id="A0A098S125"/>
<evidence type="ECO:0000313" key="6">
    <source>
        <dbReference type="Proteomes" id="UP000029736"/>
    </source>
</evidence>
<evidence type="ECO:0000259" key="4">
    <source>
        <dbReference type="PROSITE" id="PS51118"/>
    </source>
</evidence>
<dbReference type="RefSeq" id="WP_044228031.1">
    <property type="nucleotide sequence ID" value="NZ_JBKAGJ010000046.1"/>
</dbReference>
<dbReference type="OrthoDB" id="9791143at2"/>
<sequence length="143" mass="16080">MKNTFRSGCPIACTLDILGDKWSLLIVRDMLVQGKKTFKEFSSSPEGIAPGILSSRLKWLEGNELISKQKLPDNKKENIYLLTEKGIELAPVITEIILWSDKNLRKHNAAMYSISEAGFNQDKVKVTEGIQNNYRAMVHSLLG</sequence>
<dbReference type="Proteomes" id="UP000029736">
    <property type="component" value="Unassembled WGS sequence"/>
</dbReference>
<dbReference type="STRING" id="1524460.IX84_27100"/>
<evidence type="ECO:0000313" key="5">
    <source>
        <dbReference type="EMBL" id="KGE85543.1"/>
    </source>
</evidence>
<protein>
    <submittedName>
        <fullName evidence="5">Transcriptional regulator</fullName>
    </submittedName>
</protein>
<comment type="caution">
    <text evidence="5">The sequence shown here is derived from an EMBL/GenBank/DDBJ whole genome shotgun (WGS) entry which is preliminary data.</text>
</comment>
<dbReference type="InterPro" id="IPR036388">
    <property type="entry name" value="WH-like_DNA-bd_sf"/>
</dbReference>
<evidence type="ECO:0000256" key="3">
    <source>
        <dbReference type="ARBA" id="ARBA00023163"/>
    </source>
</evidence>
<dbReference type="GO" id="GO:0003677">
    <property type="term" value="F:DNA binding"/>
    <property type="evidence" value="ECO:0007669"/>
    <property type="project" value="UniProtKB-KW"/>
</dbReference>
<name>A0A098S125_9BACT</name>
<keyword evidence="6" id="KW-1185">Reference proteome</keyword>
<keyword evidence="2" id="KW-0238">DNA-binding</keyword>
<keyword evidence="1" id="KW-0805">Transcription regulation</keyword>
<keyword evidence="3" id="KW-0804">Transcription</keyword>
<proteinExistence type="predicted"/>
<dbReference type="EMBL" id="JPOS01000085">
    <property type="protein sequence ID" value="KGE85543.1"/>
    <property type="molecule type" value="Genomic_DNA"/>
</dbReference>
<evidence type="ECO:0000256" key="1">
    <source>
        <dbReference type="ARBA" id="ARBA00023015"/>
    </source>
</evidence>
<reference evidence="5 6" key="1">
    <citation type="journal article" date="2014" name="Int. J. Syst. Evol. Microbiol.">
        <title>Phaeodactylibacter xiamenensis gen. nov., sp. nov., a member of the family Saprospiraceae isolated from the marine alga Phaeodactylum tricornutum.</title>
        <authorList>
            <person name="Chen Z.Jr."/>
            <person name="Lei X."/>
            <person name="Lai Q."/>
            <person name="Li Y."/>
            <person name="Zhang B."/>
            <person name="Zhang J."/>
            <person name="Zhang H."/>
            <person name="Yang L."/>
            <person name="Zheng W."/>
            <person name="Tian Y."/>
            <person name="Yu Z."/>
            <person name="Xu H.Jr."/>
            <person name="Zheng T."/>
        </authorList>
    </citation>
    <scope>NUCLEOTIDE SEQUENCE [LARGE SCALE GENOMIC DNA]</scope>
    <source>
        <strain evidence="5 6">KD52</strain>
    </source>
</reference>
<gene>
    <name evidence="5" type="ORF">IX84_27100</name>
</gene>
<dbReference type="Gene3D" id="1.10.10.10">
    <property type="entry name" value="Winged helix-like DNA-binding domain superfamily/Winged helix DNA-binding domain"/>
    <property type="match status" value="1"/>
</dbReference>
<dbReference type="PANTHER" id="PTHR33204">
    <property type="entry name" value="TRANSCRIPTIONAL REGULATOR, MARR FAMILY"/>
    <property type="match status" value="1"/>
</dbReference>
<dbReference type="Pfam" id="PF01638">
    <property type="entry name" value="HxlR"/>
    <property type="match status" value="1"/>
</dbReference>
<dbReference type="InterPro" id="IPR036390">
    <property type="entry name" value="WH_DNA-bd_sf"/>
</dbReference>
<evidence type="ECO:0000256" key="2">
    <source>
        <dbReference type="ARBA" id="ARBA00023125"/>
    </source>
</evidence>
<dbReference type="PANTHER" id="PTHR33204:SF37">
    <property type="entry name" value="HTH-TYPE TRANSCRIPTIONAL REGULATOR YODB"/>
    <property type="match status" value="1"/>
</dbReference>